<sequence length="200" mass="22200">MLKIGLTGGIGSGKTTVAKVLEVLGIPVYYADDAAKQLMNTNEALKQQLIAEFGKDTYFENGELNRKHLAAIVFNNKEKLAVLNSLVHPATIADAKAWFTKQTAPYVIKEAALLFESGTAEGLDYVIGVTAPLTVRLKRVMDRDHVTAEEVKRRMANQIDEQLKMKLCDFVLHNNDQQLLLPQITALHEQLLQKAKEATL</sequence>
<dbReference type="Proteomes" id="UP000316167">
    <property type="component" value="Unassembled WGS sequence"/>
</dbReference>
<comment type="function">
    <text evidence="5">Catalyzes the phosphorylation of the 3'-hydroxyl group of dephosphocoenzyme A to form coenzyme A.</text>
</comment>
<keyword evidence="2 5" id="KW-0547">Nucleotide-binding</keyword>
<comment type="pathway">
    <text evidence="5">Cofactor biosynthesis; coenzyme A biosynthesis; CoA from (R)-pantothenate: step 5/5.</text>
</comment>
<keyword evidence="4 5" id="KW-0173">Coenzyme A biosynthesis</keyword>
<dbReference type="AlphaFoldDB" id="A0A562SA64"/>
<evidence type="ECO:0000256" key="4">
    <source>
        <dbReference type="ARBA" id="ARBA00022993"/>
    </source>
</evidence>
<keyword evidence="3 5" id="KW-0067">ATP-binding</keyword>
<keyword evidence="5" id="KW-0808">Transferase</keyword>
<protein>
    <recommendedName>
        <fullName evidence="5 6">Dephospho-CoA kinase</fullName>
        <ecNumber evidence="5 6">2.7.1.24</ecNumber>
    </recommendedName>
    <alternativeName>
        <fullName evidence="5">Dephosphocoenzyme A kinase</fullName>
    </alternativeName>
</protein>
<evidence type="ECO:0000313" key="7">
    <source>
        <dbReference type="EMBL" id="TWI78275.1"/>
    </source>
</evidence>
<keyword evidence="8" id="KW-1185">Reference proteome</keyword>
<dbReference type="UniPathway" id="UPA00241">
    <property type="reaction ID" value="UER00356"/>
</dbReference>
<keyword evidence="5" id="KW-0963">Cytoplasm</keyword>
<dbReference type="PROSITE" id="PS51219">
    <property type="entry name" value="DPCK"/>
    <property type="match status" value="1"/>
</dbReference>
<name>A0A562SA64_9BACT</name>
<organism evidence="7 8">
    <name type="scientific">Lacibacter cauensis</name>
    <dbReference type="NCBI Taxonomy" id="510947"/>
    <lineage>
        <taxon>Bacteria</taxon>
        <taxon>Pseudomonadati</taxon>
        <taxon>Bacteroidota</taxon>
        <taxon>Chitinophagia</taxon>
        <taxon>Chitinophagales</taxon>
        <taxon>Chitinophagaceae</taxon>
        <taxon>Lacibacter</taxon>
    </lineage>
</organism>
<evidence type="ECO:0000256" key="6">
    <source>
        <dbReference type="NCBIfam" id="TIGR00152"/>
    </source>
</evidence>
<gene>
    <name evidence="5" type="primary">coaE</name>
    <name evidence="7" type="ORF">IQ13_3957</name>
</gene>
<dbReference type="SUPFAM" id="SSF52540">
    <property type="entry name" value="P-loop containing nucleoside triphosphate hydrolases"/>
    <property type="match status" value="1"/>
</dbReference>
<dbReference type="CDD" id="cd02022">
    <property type="entry name" value="DPCK"/>
    <property type="match status" value="1"/>
</dbReference>
<evidence type="ECO:0000256" key="2">
    <source>
        <dbReference type="ARBA" id="ARBA00022741"/>
    </source>
</evidence>
<dbReference type="NCBIfam" id="TIGR00152">
    <property type="entry name" value="dephospho-CoA kinase"/>
    <property type="match status" value="1"/>
</dbReference>
<dbReference type="PANTHER" id="PTHR10695:SF46">
    <property type="entry name" value="BIFUNCTIONAL COENZYME A SYNTHASE-RELATED"/>
    <property type="match status" value="1"/>
</dbReference>
<evidence type="ECO:0000256" key="3">
    <source>
        <dbReference type="ARBA" id="ARBA00022840"/>
    </source>
</evidence>
<dbReference type="Pfam" id="PF01121">
    <property type="entry name" value="CoaE"/>
    <property type="match status" value="1"/>
</dbReference>
<dbReference type="EMBL" id="VLLE01000007">
    <property type="protein sequence ID" value="TWI78275.1"/>
    <property type="molecule type" value="Genomic_DNA"/>
</dbReference>
<dbReference type="InterPro" id="IPR001977">
    <property type="entry name" value="Depp_CoAkinase"/>
</dbReference>
<dbReference type="PANTHER" id="PTHR10695">
    <property type="entry name" value="DEPHOSPHO-COA KINASE-RELATED"/>
    <property type="match status" value="1"/>
</dbReference>
<accession>A0A562SA64</accession>
<dbReference type="GO" id="GO:0005737">
    <property type="term" value="C:cytoplasm"/>
    <property type="evidence" value="ECO:0007669"/>
    <property type="project" value="UniProtKB-SubCell"/>
</dbReference>
<comment type="catalytic activity">
    <reaction evidence="5">
        <text>3'-dephospho-CoA + ATP = ADP + CoA + H(+)</text>
        <dbReference type="Rhea" id="RHEA:18245"/>
        <dbReference type="ChEBI" id="CHEBI:15378"/>
        <dbReference type="ChEBI" id="CHEBI:30616"/>
        <dbReference type="ChEBI" id="CHEBI:57287"/>
        <dbReference type="ChEBI" id="CHEBI:57328"/>
        <dbReference type="ChEBI" id="CHEBI:456216"/>
        <dbReference type="EC" id="2.7.1.24"/>
    </reaction>
</comment>
<evidence type="ECO:0000313" key="8">
    <source>
        <dbReference type="Proteomes" id="UP000316167"/>
    </source>
</evidence>
<dbReference type="RefSeq" id="WP_144888434.1">
    <property type="nucleotide sequence ID" value="NZ_VLLE01000007.1"/>
</dbReference>
<keyword evidence="5 7" id="KW-0418">Kinase</keyword>
<proteinExistence type="inferred from homology"/>
<dbReference type="GO" id="GO:0005524">
    <property type="term" value="F:ATP binding"/>
    <property type="evidence" value="ECO:0007669"/>
    <property type="project" value="UniProtKB-UniRule"/>
</dbReference>
<dbReference type="EC" id="2.7.1.24" evidence="5 6"/>
<dbReference type="InterPro" id="IPR027417">
    <property type="entry name" value="P-loop_NTPase"/>
</dbReference>
<dbReference type="HAMAP" id="MF_00376">
    <property type="entry name" value="Dephospho_CoA_kinase"/>
    <property type="match status" value="1"/>
</dbReference>
<dbReference type="Gene3D" id="3.40.50.300">
    <property type="entry name" value="P-loop containing nucleotide triphosphate hydrolases"/>
    <property type="match status" value="1"/>
</dbReference>
<evidence type="ECO:0000256" key="5">
    <source>
        <dbReference type="HAMAP-Rule" id="MF_00376"/>
    </source>
</evidence>
<evidence type="ECO:0000256" key="1">
    <source>
        <dbReference type="ARBA" id="ARBA00009018"/>
    </source>
</evidence>
<dbReference type="OrthoDB" id="9812943at2"/>
<dbReference type="GO" id="GO:0004140">
    <property type="term" value="F:dephospho-CoA kinase activity"/>
    <property type="evidence" value="ECO:0007669"/>
    <property type="project" value="UniProtKB-UniRule"/>
</dbReference>
<dbReference type="GO" id="GO:0015937">
    <property type="term" value="P:coenzyme A biosynthetic process"/>
    <property type="evidence" value="ECO:0007669"/>
    <property type="project" value="UniProtKB-UniRule"/>
</dbReference>
<comment type="subcellular location">
    <subcellularLocation>
        <location evidence="5">Cytoplasm</location>
    </subcellularLocation>
</comment>
<feature type="binding site" evidence="5">
    <location>
        <begin position="11"/>
        <end position="16"/>
    </location>
    <ligand>
        <name>ATP</name>
        <dbReference type="ChEBI" id="CHEBI:30616"/>
    </ligand>
</feature>
<comment type="similarity">
    <text evidence="1 5">Belongs to the CoaE family.</text>
</comment>
<reference evidence="7 8" key="1">
    <citation type="journal article" date="2015" name="Stand. Genomic Sci.">
        <title>Genomic Encyclopedia of Bacterial and Archaeal Type Strains, Phase III: the genomes of soil and plant-associated and newly described type strains.</title>
        <authorList>
            <person name="Whitman W.B."/>
            <person name="Woyke T."/>
            <person name="Klenk H.P."/>
            <person name="Zhou Y."/>
            <person name="Lilburn T.G."/>
            <person name="Beck B.J."/>
            <person name="De Vos P."/>
            <person name="Vandamme P."/>
            <person name="Eisen J.A."/>
            <person name="Garrity G."/>
            <person name="Hugenholtz P."/>
            <person name="Kyrpides N.C."/>
        </authorList>
    </citation>
    <scope>NUCLEOTIDE SEQUENCE [LARGE SCALE GENOMIC DNA]</scope>
    <source>
        <strain evidence="7 8">CGMCC 1.7271</strain>
    </source>
</reference>
<comment type="caution">
    <text evidence="7">The sequence shown here is derived from an EMBL/GenBank/DDBJ whole genome shotgun (WGS) entry which is preliminary data.</text>
</comment>